<evidence type="ECO:0000256" key="5">
    <source>
        <dbReference type="ARBA" id="ARBA00072139"/>
    </source>
</evidence>
<comment type="caution">
    <text evidence="7">The sequence shown here is derived from an EMBL/GenBank/DDBJ whole genome shotgun (WGS) entry which is preliminary data.</text>
</comment>
<dbReference type="Proteomes" id="UP000245870">
    <property type="component" value="Unassembled WGS sequence"/>
</dbReference>
<evidence type="ECO:0000256" key="4">
    <source>
        <dbReference type="ARBA" id="ARBA00052904"/>
    </source>
</evidence>
<evidence type="ECO:0000313" key="7">
    <source>
        <dbReference type="EMBL" id="PVX53561.1"/>
    </source>
</evidence>
<keyword evidence="8" id="KW-1185">Reference proteome</keyword>
<dbReference type="InterPro" id="IPR001110">
    <property type="entry name" value="UPF0012_CS"/>
</dbReference>
<dbReference type="FunFam" id="3.60.110.10:FF:000004">
    <property type="entry name" value="Carbon-nitrogen hydrolase"/>
    <property type="match status" value="1"/>
</dbReference>
<evidence type="ECO:0000259" key="6">
    <source>
        <dbReference type="PROSITE" id="PS50263"/>
    </source>
</evidence>
<keyword evidence="2 7" id="KW-0378">Hydrolase</keyword>
<sequence length="253" mass="28378">MKVSIVQTDIAWANPEANATAIGRMLDTHTGADLYVLPEMFSTGFATNPDDIAESDGLSIRWMSEQARSRQCAMMGSVATKEAGRFFNRLYFVWPDGNVEHYDKRHLFSHGGEDKRFTAGRRRVVVAYRGFRILLQVCYDLRFPVFSRNRQDYDMAVYVANWPTSRLSAWTALLRARAIENQCFVVGVNRVGQDPTCQYSGGSEIIDFQGRTIAGCQHGMPGVATADLSLDELAEARRRFAVLPDADNFTLAD</sequence>
<proteinExistence type="inferred from homology"/>
<dbReference type="PROSITE" id="PS01227">
    <property type="entry name" value="UPF0012"/>
    <property type="match status" value="1"/>
</dbReference>
<dbReference type="OrthoDB" id="9811121at2"/>
<dbReference type="Gene3D" id="3.60.110.10">
    <property type="entry name" value="Carbon-nitrogen hydrolase"/>
    <property type="match status" value="1"/>
</dbReference>
<dbReference type="NCBIfam" id="NF007757">
    <property type="entry name" value="PRK10438.1"/>
    <property type="match status" value="1"/>
</dbReference>
<organism evidence="7 8">
    <name type="scientific">Hallella colorans</name>
    <dbReference type="NCBI Taxonomy" id="1703337"/>
    <lineage>
        <taxon>Bacteria</taxon>
        <taxon>Pseudomonadati</taxon>
        <taxon>Bacteroidota</taxon>
        <taxon>Bacteroidia</taxon>
        <taxon>Bacteroidales</taxon>
        <taxon>Prevotellaceae</taxon>
        <taxon>Hallella</taxon>
    </lineage>
</organism>
<accession>A0A2U0U7D5</accession>
<protein>
    <recommendedName>
        <fullName evidence="5">Omega-amidase YafV</fullName>
        <ecNumber evidence="3">3.5.1.3</ecNumber>
    </recommendedName>
</protein>
<comment type="catalytic activity">
    <reaction evidence="4">
        <text>a monoamide of a dicarboxylate + H2O = a dicarboxylate + NH4(+)</text>
        <dbReference type="Rhea" id="RHEA:11716"/>
        <dbReference type="ChEBI" id="CHEBI:15377"/>
        <dbReference type="ChEBI" id="CHEBI:28938"/>
        <dbReference type="ChEBI" id="CHEBI:28965"/>
        <dbReference type="ChEBI" id="CHEBI:77450"/>
        <dbReference type="EC" id="3.5.1.3"/>
    </reaction>
</comment>
<dbReference type="PANTHER" id="PTHR47799:SF1">
    <property type="entry name" value="OMEGA-AMIDASE YAFV"/>
    <property type="match status" value="1"/>
</dbReference>
<dbReference type="PANTHER" id="PTHR47799">
    <property type="entry name" value="OMEGA-AMIDASE YAFV"/>
    <property type="match status" value="1"/>
</dbReference>
<dbReference type="EC" id="3.5.1.3" evidence="3"/>
<evidence type="ECO:0000256" key="1">
    <source>
        <dbReference type="ARBA" id="ARBA00010613"/>
    </source>
</evidence>
<name>A0A2U0U7D5_9BACT</name>
<dbReference type="CDD" id="cd07575">
    <property type="entry name" value="Xc-1258_like"/>
    <property type="match status" value="1"/>
</dbReference>
<dbReference type="Pfam" id="PF00795">
    <property type="entry name" value="CN_hydrolase"/>
    <property type="match status" value="1"/>
</dbReference>
<dbReference type="RefSeq" id="WP_116616641.1">
    <property type="nucleotide sequence ID" value="NZ_QENY01000011.1"/>
</dbReference>
<dbReference type="InterPro" id="IPR003010">
    <property type="entry name" value="C-N_Hydrolase"/>
</dbReference>
<gene>
    <name evidence="7" type="ORF">C7379_11176</name>
</gene>
<dbReference type="InterPro" id="IPR052737">
    <property type="entry name" value="Omega-amidase_YafV"/>
</dbReference>
<evidence type="ECO:0000313" key="8">
    <source>
        <dbReference type="Proteomes" id="UP000245870"/>
    </source>
</evidence>
<feature type="domain" description="CN hydrolase" evidence="6">
    <location>
        <begin position="1"/>
        <end position="230"/>
    </location>
</feature>
<reference evidence="7 8" key="1">
    <citation type="submission" date="2018-05" db="EMBL/GenBank/DDBJ databases">
        <title>Genomic Encyclopedia of Type Strains, Phase IV (KMG-IV): sequencing the most valuable type-strain genomes for metagenomic binning, comparative biology and taxonomic classification.</title>
        <authorList>
            <person name="Goeker M."/>
        </authorList>
    </citation>
    <scope>NUCLEOTIDE SEQUENCE [LARGE SCALE GENOMIC DNA]</scope>
    <source>
        <strain evidence="7 8">DSM 100333</strain>
    </source>
</reference>
<evidence type="ECO:0000256" key="3">
    <source>
        <dbReference type="ARBA" id="ARBA00039118"/>
    </source>
</evidence>
<dbReference type="EMBL" id="QENY01000011">
    <property type="protein sequence ID" value="PVX53561.1"/>
    <property type="molecule type" value="Genomic_DNA"/>
</dbReference>
<evidence type="ECO:0000256" key="2">
    <source>
        <dbReference type="ARBA" id="ARBA00022801"/>
    </source>
</evidence>
<dbReference type="PROSITE" id="PS50263">
    <property type="entry name" value="CN_HYDROLASE"/>
    <property type="match status" value="1"/>
</dbReference>
<dbReference type="SUPFAM" id="SSF56317">
    <property type="entry name" value="Carbon-nitrogen hydrolase"/>
    <property type="match status" value="1"/>
</dbReference>
<dbReference type="AlphaFoldDB" id="A0A2U0U7D5"/>
<comment type="similarity">
    <text evidence="1">Belongs to the carbon-nitrogen hydrolase superfamily. NIT1/NIT2 family.</text>
</comment>
<dbReference type="GO" id="GO:0050152">
    <property type="term" value="F:omega-amidase activity"/>
    <property type="evidence" value="ECO:0007669"/>
    <property type="project" value="UniProtKB-EC"/>
</dbReference>
<dbReference type="GO" id="GO:0106008">
    <property type="term" value="F:2-oxoglutaramate amidase activity"/>
    <property type="evidence" value="ECO:0007669"/>
    <property type="project" value="TreeGrafter"/>
</dbReference>
<dbReference type="InterPro" id="IPR036526">
    <property type="entry name" value="C-N_Hydrolase_sf"/>
</dbReference>